<proteinExistence type="predicted"/>
<accession>A0ABR7IIG8</accession>
<dbReference type="EMBL" id="JACOQG010000010">
    <property type="protein sequence ID" value="MBC5779598.1"/>
    <property type="molecule type" value="Genomic_DNA"/>
</dbReference>
<dbReference type="RefSeq" id="WP_019161493.1">
    <property type="nucleotide sequence ID" value="NZ_JACOQG010000010.1"/>
</dbReference>
<dbReference type="Proteomes" id="UP000649826">
    <property type="component" value="Unassembled WGS sequence"/>
</dbReference>
<protein>
    <submittedName>
        <fullName evidence="1">Uncharacterized protein</fullName>
    </submittedName>
</protein>
<gene>
    <name evidence="1" type="ORF">H8Z82_07975</name>
</gene>
<sequence>MLKWKKDYLTGEGIDDPEKIKNKLDAGKYVYGIYLLTLSDNPSNLFEIIPAAMLLQKSYYRICPEIIGMAKGKDEALEMVRSLVQETYVQR</sequence>
<organism evidence="1 2">
    <name type="scientific">Blautia difficilis</name>
    <dbReference type="NCBI Taxonomy" id="2763027"/>
    <lineage>
        <taxon>Bacteria</taxon>
        <taxon>Bacillati</taxon>
        <taxon>Bacillota</taxon>
        <taxon>Clostridia</taxon>
        <taxon>Lachnospirales</taxon>
        <taxon>Lachnospiraceae</taxon>
        <taxon>Blautia</taxon>
    </lineage>
</organism>
<keyword evidence="2" id="KW-1185">Reference proteome</keyword>
<name>A0ABR7IIG8_9FIRM</name>
<evidence type="ECO:0000313" key="1">
    <source>
        <dbReference type="EMBL" id="MBC5779598.1"/>
    </source>
</evidence>
<evidence type="ECO:0000313" key="2">
    <source>
        <dbReference type="Proteomes" id="UP000649826"/>
    </source>
</evidence>
<reference evidence="1 2" key="1">
    <citation type="submission" date="2020-08" db="EMBL/GenBank/DDBJ databases">
        <title>Genome public.</title>
        <authorList>
            <person name="Liu C."/>
            <person name="Sun Q."/>
        </authorList>
    </citation>
    <scope>NUCLEOTIDE SEQUENCE [LARGE SCALE GENOMIC DNA]</scope>
    <source>
        <strain evidence="1 2">M29</strain>
    </source>
</reference>
<comment type="caution">
    <text evidence="1">The sequence shown here is derived from an EMBL/GenBank/DDBJ whole genome shotgun (WGS) entry which is preliminary data.</text>
</comment>